<dbReference type="PROSITE" id="PS50089">
    <property type="entry name" value="ZF_RING_2"/>
    <property type="match status" value="1"/>
</dbReference>
<organism evidence="7 8">
    <name type="scientific">Chionoecetes opilio</name>
    <name type="common">Atlantic snow crab</name>
    <name type="synonym">Cancer opilio</name>
    <dbReference type="NCBI Taxonomy" id="41210"/>
    <lineage>
        <taxon>Eukaryota</taxon>
        <taxon>Metazoa</taxon>
        <taxon>Ecdysozoa</taxon>
        <taxon>Arthropoda</taxon>
        <taxon>Crustacea</taxon>
        <taxon>Multicrustacea</taxon>
        <taxon>Malacostraca</taxon>
        <taxon>Eumalacostraca</taxon>
        <taxon>Eucarida</taxon>
        <taxon>Decapoda</taxon>
        <taxon>Pleocyemata</taxon>
        <taxon>Brachyura</taxon>
        <taxon>Eubrachyura</taxon>
        <taxon>Majoidea</taxon>
        <taxon>Majidae</taxon>
        <taxon>Chionoecetes</taxon>
    </lineage>
</organism>
<dbReference type="Proteomes" id="UP000770661">
    <property type="component" value="Unassembled WGS sequence"/>
</dbReference>
<feature type="region of interest" description="Disordered" evidence="5">
    <location>
        <begin position="278"/>
        <end position="297"/>
    </location>
</feature>
<name>A0A8J4YIR2_CHIOP</name>
<evidence type="ECO:0000313" key="8">
    <source>
        <dbReference type="Proteomes" id="UP000770661"/>
    </source>
</evidence>
<dbReference type="PANTHER" id="PTHR22791">
    <property type="entry name" value="RING-TYPE DOMAIN-CONTAINING PROTEIN"/>
    <property type="match status" value="1"/>
</dbReference>
<evidence type="ECO:0000313" key="7">
    <source>
        <dbReference type="EMBL" id="KAG0722180.1"/>
    </source>
</evidence>
<keyword evidence="3" id="KW-0862">Zinc</keyword>
<evidence type="ECO:0000259" key="6">
    <source>
        <dbReference type="PROSITE" id="PS50089"/>
    </source>
</evidence>
<dbReference type="InterPro" id="IPR051435">
    <property type="entry name" value="RING_finger_E3_ubiq-ligases"/>
</dbReference>
<protein>
    <submittedName>
        <fullName evidence="7">Tripartite motif-containing protein 65</fullName>
    </submittedName>
</protein>
<gene>
    <name evidence="7" type="primary">Trim65_1</name>
    <name evidence="7" type="ORF">GWK47_044990</name>
</gene>
<dbReference type="OrthoDB" id="6105938at2759"/>
<dbReference type="AlphaFoldDB" id="A0A8J4YIR2"/>
<dbReference type="GO" id="GO:0061630">
    <property type="term" value="F:ubiquitin protein ligase activity"/>
    <property type="evidence" value="ECO:0007669"/>
    <property type="project" value="TreeGrafter"/>
</dbReference>
<dbReference type="GO" id="GO:0016567">
    <property type="term" value="P:protein ubiquitination"/>
    <property type="evidence" value="ECO:0007669"/>
    <property type="project" value="TreeGrafter"/>
</dbReference>
<feature type="domain" description="RING-type" evidence="6">
    <location>
        <begin position="114"/>
        <end position="157"/>
    </location>
</feature>
<dbReference type="EMBL" id="JACEEZ010009917">
    <property type="protein sequence ID" value="KAG0722180.1"/>
    <property type="molecule type" value="Genomic_DNA"/>
</dbReference>
<dbReference type="Pfam" id="PF13639">
    <property type="entry name" value="zf-RING_2"/>
    <property type="match status" value="1"/>
</dbReference>
<proteinExistence type="predicted"/>
<dbReference type="InterPro" id="IPR017907">
    <property type="entry name" value="Znf_RING_CS"/>
</dbReference>
<dbReference type="PANTHER" id="PTHR22791:SF6">
    <property type="entry name" value="RING-TYPE DOMAIN-CONTAINING PROTEIN"/>
    <property type="match status" value="1"/>
</dbReference>
<keyword evidence="2 4" id="KW-0863">Zinc-finger</keyword>
<dbReference type="Gene3D" id="3.30.40.10">
    <property type="entry name" value="Zinc/RING finger domain, C3HC4 (zinc finger)"/>
    <property type="match status" value="1"/>
</dbReference>
<dbReference type="PROSITE" id="PS00518">
    <property type="entry name" value="ZF_RING_1"/>
    <property type="match status" value="1"/>
</dbReference>
<evidence type="ECO:0000256" key="5">
    <source>
        <dbReference type="SAM" id="MobiDB-lite"/>
    </source>
</evidence>
<evidence type="ECO:0000256" key="1">
    <source>
        <dbReference type="ARBA" id="ARBA00022723"/>
    </source>
</evidence>
<evidence type="ECO:0000256" key="2">
    <source>
        <dbReference type="ARBA" id="ARBA00022771"/>
    </source>
</evidence>
<dbReference type="InterPro" id="IPR001841">
    <property type="entry name" value="Znf_RING"/>
</dbReference>
<feature type="region of interest" description="Disordered" evidence="5">
    <location>
        <begin position="185"/>
        <end position="214"/>
    </location>
</feature>
<sequence length="456" mass="51374">MPLSPDMFPMEHRQIWVDLFIRYNAPVPSSAAVERLFSMGSDVMRPKRSSLTAKNFEKLVFLKGNMNLLKGRWELEDSDEDYSQFKNLRAKLSSPEEEHMCRCAERDEDNVMECPVCLTAYDDKVQRPCTLPCGHTYCMPCVNGLMKQGPVACPNCRVVHAVPEAGQFPISYTIENLLMRMRGASLASPPPSAEKDAAESAHSPGTGPGQEGQQGFSKCVRSLLEEQEAKILAAIHSCQNVKAQLKKYQTIMRDWGREQQDLEDRLQALIDQCKDARELAQQEESSASEKEQQINQGEQQLHTVLQAVRTAASAGEAYETIEDAYNVMEEETQREECLAKFPDVHTVTTIKKPTTRLLSILGLPTAHHTAAQHPRTRCKTHQEFSYEKPLLGPTKRPFYVEDSASHHAVTAQSRVPLPACCNSDHLDIQYFPKDRDQDNAYYNPPATAEYTLVRAK</sequence>
<evidence type="ECO:0000256" key="4">
    <source>
        <dbReference type="PROSITE-ProRule" id="PRU00175"/>
    </source>
</evidence>
<dbReference type="InterPro" id="IPR013083">
    <property type="entry name" value="Znf_RING/FYVE/PHD"/>
</dbReference>
<comment type="caution">
    <text evidence="7">The sequence shown here is derived from an EMBL/GenBank/DDBJ whole genome shotgun (WGS) entry which is preliminary data.</text>
</comment>
<keyword evidence="1" id="KW-0479">Metal-binding</keyword>
<dbReference type="Pfam" id="PF05699">
    <property type="entry name" value="Dimer_Tnp_hAT"/>
    <property type="match status" value="1"/>
</dbReference>
<evidence type="ECO:0000256" key="3">
    <source>
        <dbReference type="ARBA" id="ARBA00022833"/>
    </source>
</evidence>
<dbReference type="InterPro" id="IPR008906">
    <property type="entry name" value="HATC_C_dom"/>
</dbReference>
<dbReference type="GO" id="GO:0008270">
    <property type="term" value="F:zinc ion binding"/>
    <property type="evidence" value="ECO:0007669"/>
    <property type="project" value="UniProtKB-KW"/>
</dbReference>
<reference evidence="7" key="1">
    <citation type="submission" date="2020-07" db="EMBL/GenBank/DDBJ databases">
        <title>The High-quality genome of the commercially important snow crab, Chionoecetes opilio.</title>
        <authorList>
            <person name="Jeong J.-H."/>
            <person name="Ryu S."/>
        </authorList>
    </citation>
    <scope>NUCLEOTIDE SEQUENCE</scope>
    <source>
        <strain evidence="7">MADBK_172401_WGS</strain>
        <tissue evidence="7">Digestive gland</tissue>
    </source>
</reference>
<dbReference type="SUPFAM" id="SSF57850">
    <property type="entry name" value="RING/U-box"/>
    <property type="match status" value="1"/>
</dbReference>
<dbReference type="GO" id="GO:0046983">
    <property type="term" value="F:protein dimerization activity"/>
    <property type="evidence" value="ECO:0007669"/>
    <property type="project" value="InterPro"/>
</dbReference>
<keyword evidence="8" id="KW-1185">Reference proteome</keyword>
<dbReference type="SMART" id="SM00184">
    <property type="entry name" value="RING"/>
    <property type="match status" value="1"/>
</dbReference>
<accession>A0A8J4YIR2</accession>